<dbReference type="RefSeq" id="WP_203302602.1">
    <property type="nucleotide sequence ID" value="NZ_JAAEBW010000003.1"/>
</dbReference>
<evidence type="ECO:0000313" key="1">
    <source>
        <dbReference type="EMBL" id="MBM1195162.1"/>
    </source>
</evidence>
<proteinExistence type="predicted"/>
<organism evidence="1 2">
    <name type="scientific">Pseudomonas weihenstephanensis</name>
    <dbReference type="NCBI Taxonomy" id="1608994"/>
    <lineage>
        <taxon>Bacteria</taxon>
        <taxon>Pseudomonadati</taxon>
        <taxon>Pseudomonadota</taxon>
        <taxon>Gammaproteobacteria</taxon>
        <taxon>Pseudomonadales</taxon>
        <taxon>Pseudomonadaceae</taxon>
        <taxon>Pseudomonas</taxon>
    </lineage>
</organism>
<protein>
    <submittedName>
        <fullName evidence="1">Uncharacterized protein</fullName>
    </submittedName>
</protein>
<accession>A0ABS1ZFF3</accession>
<dbReference type="EMBL" id="JAAEBW010000003">
    <property type="protein sequence ID" value="MBM1195162.1"/>
    <property type="molecule type" value="Genomic_DNA"/>
</dbReference>
<evidence type="ECO:0000313" key="2">
    <source>
        <dbReference type="Proteomes" id="UP000809529"/>
    </source>
</evidence>
<comment type="caution">
    <text evidence="1">The sequence shown here is derived from an EMBL/GenBank/DDBJ whole genome shotgun (WGS) entry which is preliminary data.</text>
</comment>
<keyword evidence="2" id="KW-1185">Reference proteome</keyword>
<reference evidence="1 2" key="1">
    <citation type="submission" date="2020-01" db="EMBL/GenBank/DDBJ databases">
        <title>Comparative genomics of meat spoilage bacteria.</title>
        <authorList>
            <person name="Hilgarth M."/>
            <person name="Vogel R.F."/>
        </authorList>
    </citation>
    <scope>NUCLEOTIDE SEQUENCE [LARGE SCALE GENOMIC DNA]</scope>
    <source>
        <strain evidence="1 2">TMW2.2077</strain>
    </source>
</reference>
<dbReference type="Proteomes" id="UP000809529">
    <property type="component" value="Unassembled WGS sequence"/>
</dbReference>
<name>A0ABS1ZFF3_9PSED</name>
<sequence>MLKDEIRHTHFPYCLMKQTDGSYVMTNRNYKPIGFMIGEWVDYNEHPVGVNIKGLTAKVAGTLSARGSEELDRIYLYNDGCVPTHDKKSMDAYLARLGKLMALKIAS</sequence>
<gene>
    <name evidence="1" type="ORF">GYN02_08215</name>
</gene>